<protein>
    <submittedName>
        <fullName evidence="2">Transposase</fullName>
    </submittedName>
</protein>
<name>G4DDM7_9GAMM</name>
<dbReference type="AlphaFoldDB" id="G4DDM7"/>
<dbReference type="Proteomes" id="UP000005289">
    <property type="component" value="Chromosome"/>
</dbReference>
<sequence>MWGVRRSRQEWERLVRGWERSGLSQQAYCERRGISVASLQRWRRLLAPEPRTESPVAAPVPEFVPVTLVDDAPGTRAADLTLVLAGGLRLEIGPGCSAETLQRVLGVLRERA</sequence>
<proteinExistence type="predicted"/>
<dbReference type="STRING" id="713585.THITH_02990"/>
<dbReference type="KEGG" id="tti:THITH_04615"/>
<dbReference type="NCBIfam" id="NF047593">
    <property type="entry name" value="IS66_ISAeme5_TnpA"/>
    <property type="match status" value="1"/>
</dbReference>
<dbReference type="EMBL" id="CP007029">
    <property type="protein sequence ID" value="AHE98720.1"/>
    <property type="molecule type" value="Genomic_DNA"/>
</dbReference>
<evidence type="ECO:0000313" key="1">
    <source>
        <dbReference type="EMBL" id="AHE97416.1"/>
    </source>
</evidence>
<accession>G4DDM7</accession>
<evidence type="ECO:0000313" key="5">
    <source>
        <dbReference type="Proteomes" id="UP000005289"/>
    </source>
</evidence>
<dbReference type="EMBL" id="CP007029">
    <property type="protein sequence ID" value="AHE97416.1"/>
    <property type="molecule type" value="Genomic_DNA"/>
</dbReference>
<dbReference type="KEGG" id="tti:THITH_11205"/>
<evidence type="ECO:0000313" key="3">
    <source>
        <dbReference type="EMBL" id="AHE98720.1"/>
    </source>
</evidence>
<dbReference type="EMBL" id="CP007029">
    <property type="protein sequence ID" value="AHE99443.1"/>
    <property type="molecule type" value="Genomic_DNA"/>
</dbReference>
<evidence type="ECO:0000313" key="4">
    <source>
        <dbReference type="EMBL" id="AHE99443.1"/>
    </source>
</evidence>
<dbReference type="KEGG" id="tti:THITH_02990"/>
<dbReference type="HOGENOM" id="CLU_151804_4_1_6"/>
<keyword evidence="5" id="KW-1185">Reference proteome</keyword>
<reference evidence="2 5" key="1">
    <citation type="submission" date="2013-12" db="EMBL/GenBank/DDBJ databases">
        <authorList>
            <consortium name="DOE Joint Genome Institute"/>
            <person name="Muyzer G."/>
            <person name="Huntemann M."/>
            <person name="Han J."/>
            <person name="Chen A."/>
            <person name="Kyrpides N."/>
            <person name="Mavromatis K."/>
            <person name="Markowitz V."/>
            <person name="Palaniappan K."/>
            <person name="Ivanova N."/>
            <person name="Schaumberg A."/>
            <person name="Pati A."/>
            <person name="Liolios K."/>
            <person name="Nordberg H.P."/>
            <person name="Cantor M.N."/>
            <person name="Hua S.X."/>
            <person name="Woyke T."/>
        </authorList>
    </citation>
    <scope>NUCLEOTIDE SEQUENCE [LARGE SCALE GENOMIC DNA]</scope>
    <source>
        <strain evidence="2 5">ARh 1</strain>
    </source>
</reference>
<dbReference type="RefSeq" id="WP_006745999.1">
    <property type="nucleotide sequence ID" value="NZ_CP007029.1"/>
</dbReference>
<organism evidence="2 5">
    <name type="scientific">Thioalkalivibrio paradoxus ARh 1</name>
    <dbReference type="NCBI Taxonomy" id="713585"/>
    <lineage>
        <taxon>Bacteria</taxon>
        <taxon>Pseudomonadati</taxon>
        <taxon>Pseudomonadota</taxon>
        <taxon>Gammaproteobacteria</taxon>
        <taxon>Chromatiales</taxon>
        <taxon>Ectothiorhodospiraceae</taxon>
        <taxon>Thioalkalivibrio</taxon>
    </lineage>
</organism>
<dbReference type="KEGG" id="tti:THITH_15455"/>
<dbReference type="EMBL" id="CP007029">
    <property type="protein sequence ID" value="AHE97664.1"/>
    <property type="molecule type" value="Genomic_DNA"/>
</dbReference>
<gene>
    <name evidence="1" type="ORF">THITH_02990</name>
    <name evidence="2" type="ORF">THITH_04615</name>
    <name evidence="3" type="ORF">THITH_11205</name>
    <name evidence="4" type="ORF">THITH_15455</name>
</gene>
<evidence type="ECO:0000313" key="2">
    <source>
        <dbReference type="EMBL" id="AHE97664.1"/>
    </source>
</evidence>